<accession>A0ABR2S485</accession>
<dbReference type="PANTHER" id="PTHR47723">
    <property type="entry name" value="OS05G0353850 PROTEIN"/>
    <property type="match status" value="1"/>
</dbReference>
<evidence type="ECO:0000313" key="4">
    <source>
        <dbReference type="Proteomes" id="UP001396334"/>
    </source>
</evidence>
<proteinExistence type="predicted"/>
<evidence type="ECO:0000256" key="1">
    <source>
        <dbReference type="SAM" id="Phobius"/>
    </source>
</evidence>
<dbReference type="CDD" id="cd06222">
    <property type="entry name" value="RNase_H_like"/>
    <property type="match status" value="1"/>
</dbReference>
<reference evidence="3 4" key="1">
    <citation type="journal article" date="2024" name="G3 (Bethesda)">
        <title>Genome assembly of Hibiscus sabdariffa L. provides insights into metabolisms of medicinal natural products.</title>
        <authorList>
            <person name="Kim T."/>
        </authorList>
    </citation>
    <scope>NUCLEOTIDE SEQUENCE [LARGE SCALE GENOMIC DNA]</scope>
    <source>
        <strain evidence="3">TK-2024</strain>
        <tissue evidence="3">Old leaves</tissue>
    </source>
</reference>
<dbReference type="InterPro" id="IPR053151">
    <property type="entry name" value="RNase_H-like"/>
</dbReference>
<protein>
    <recommendedName>
        <fullName evidence="2">RNase H type-1 domain-containing protein</fullName>
    </recommendedName>
</protein>
<keyword evidence="1" id="KW-1133">Transmembrane helix</keyword>
<gene>
    <name evidence="3" type="ORF">V6N11_054550</name>
</gene>
<feature type="transmembrane region" description="Helical" evidence="1">
    <location>
        <begin position="24"/>
        <end position="57"/>
    </location>
</feature>
<dbReference type="PANTHER" id="PTHR47723:SF19">
    <property type="entry name" value="POLYNUCLEOTIDYL TRANSFERASE, RIBONUCLEASE H-LIKE SUPERFAMILY PROTEIN"/>
    <property type="match status" value="1"/>
</dbReference>
<dbReference type="Proteomes" id="UP001396334">
    <property type="component" value="Unassembled WGS sequence"/>
</dbReference>
<organism evidence="3 4">
    <name type="scientific">Hibiscus sabdariffa</name>
    <name type="common">roselle</name>
    <dbReference type="NCBI Taxonomy" id="183260"/>
    <lineage>
        <taxon>Eukaryota</taxon>
        <taxon>Viridiplantae</taxon>
        <taxon>Streptophyta</taxon>
        <taxon>Embryophyta</taxon>
        <taxon>Tracheophyta</taxon>
        <taxon>Spermatophyta</taxon>
        <taxon>Magnoliopsida</taxon>
        <taxon>eudicotyledons</taxon>
        <taxon>Gunneridae</taxon>
        <taxon>Pentapetalae</taxon>
        <taxon>rosids</taxon>
        <taxon>malvids</taxon>
        <taxon>Malvales</taxon>
        <taxon>Malvaceae</taxon>
        <taxon>Malvoideae</taxon>
        <taxon>Hibiscus</taxon>
    </lineage>
</organism>
<name>A0ABR2S485_9ROSI</name>
<sequence>MSSCGLPMCNVFLPMMREHVVVSLWVHLAGVAAVTEILHFIFYVTSLLLVMSGHRFYHRIIIRLFSVSHLKNGSRRTLITQQLMAILALLGSASSPYSLGSYESGGMITSSQITGRLLLTFFRLALPGRPIFLGQSNSRTDPRPIGRLEFFSWQPTPTGWLCLNTDATVSTSSNMRVAGGFIRGVMQVCNGLSQGHHPGLPLHAELWSLFVGLQVAWQCGAKHLLIQSDNLQAVNLASDSSPLSSSLKLVHEISLLRSRAWFTELSWIPR</sequence>
<keyword evidence="1" id="KW-0812">Transmembrane</keyword>
<keyword evidence="4" id="KW-1185">Reference proteome</keyword>
<evidence type="ECO:0000313" key="3">
    <source>
        <dbReference type="EMBL" id="KAK9020055.1"/>
    </source>
</evidence>
<evidence type="ECO:0000259" key="2">
    <source>
        <dbReference type="Pfam" id="PF13456"/>
    </source>
</evidence>
<dbReference type="InterPro" id="IPR002156">
    <property type="entry name" value="RNaseH_domain"/>
</dbReference>
<feature type="domain" description="RNase H type-1" evidence="2">
    <location>
        <begin position="164"/>
        <end position="270"/>
    </location>
</feature>
<dbReference type="InterPro" id="IPR044730">
    <property type="entry name" value="RNase_H-like_dom_plant"/>
</dbReference>
<comment type="caution">
    <text evidence="3">The sequence shown here is derived from an EMBL/GenBank/DDBJ whole genome shotgun (WGS) entry which is preliminary data.</text>
</comment>
<dbReference type="EMBL" id="JBBPBN010000017">
    <property type="protein sequence ID" value="KAK9020055.1"/>
    <property type="molecule type" value="Genomic_DNA"/>
</dbReference>
<keyword evidence="1" id="KW-0472">Membrane</keyword>
<dbReference type="Pfam" id="PF13456">
    <property type="entry name" value="RVT_3"/>
    <property type="match status" value="1"/>
</dbReference>